<dbReference type="PANTHER" id="PTHR42673">
    <property type="entry name" value="MALEYLACETOACETATE ISOMERASE"/>
    <property type="match status" value="1"/>
</dbReference>
<dbReference type="InterPro" id="IPR004045">
    <property type="entry name" value="Glutathione_S-Trfase_N"/>
</dbReference>
<protein>
    <submittedName>
        <fullName evidence="5">Maleylacetoacetate isomerase</fullName>
    </submittedName>
</protein>
<evidence type="ECO:0000256" key="1">
    <source>
        <dbReference type="ARBA" id="ARBA00010007"/>
    </source>
</evidence>
<dbReference type="InterPro" id="IPR036249">
    <property type="entry name" value="Thioredoxin-like_sf"/>
</dbReference>
<dbReference type="PANTHER" id="PTHR42673:SF21">
    <property type="entry name" value="GLUTATHIONE S-TRANSFERASE YFCF"/>
    <property type="match status" value="1"/>
</dbReference>
<dbReference type="NCBIfam" id="TIGR01262">
    <property type="entry name" value="maiA"/>
    <property type="match status" value="1"/>
</dbReference>
<dbReference type="GO" id="GO:0016034">
    <property type="term" value="F:maleylacetoacetate isomerase activity"/>
    <property type="evidence" value="ECO:0007669"/>
    <property type="project" value="TreeGrafter"/>
</dbReference>
<dbReference type="Gene3D" id="3.40.30.10">
    <property type="entry name" value="Glutaredoxin"/>
    <property type="match status" value="1"/>
</dbReference>
<comment type="similarity">
    <text evidence="1">Belongs to the GST superfamily. Zeta family.</text>
</comment>
<dbReference type="Proteomes" id="UP000027439">
    <property type="component" value="Unassembled WGS sequence"/>
</dbReference>
<dbReference type="GO" id="GO:0005737">
    <property type="term" value="C:cytoplasm"/>
    <property type="evidence" value="ECO:0007669"/>
    <property type="project" value="InterPro"/>
</dbReference>
<dbReference type="PROSITE" id="PS50405">
    <property type="entry name" value="GST_CTER"/>
    <property type="match status" value="1"/>
</dbReference>
<accession>A0A069P6E5</accession>
<dbReference type="CDD" id="cd03042">
    <property type="entry name" value="GST_N_Zeta"/>
    <property type="match status" value="1"/>
</dbReference>
<evidence type="ECO:0000313" key="5">
    <source>
        <dbReference type="EMBL" id="KDR36245.1"/>
    </source>
</evidence>
<dbReference type="SUPFAM" id="SSF47616">
    <property type="entry name" value="GST C-terminal domain-like"/>
    <property type="match status" value="1"/>
</dbReference>
<reference evidence="4" key="4">
    <citation type="submission" date="2024-05" db="EMBL/GenBank/DDBJ databases">
        <authorList>
            <person name="Sun Q."/>
            <person name="Zhou Y."/>
        </authorList>
    </citation>
    <scope>NUCLEOTIDE SEQUENCE</scope>
    <source>
        <strain evidence="4">CGMCC 1.11013</strain>
    </source>
</reference>
<dbReference type="PROSITE" id="PS50404">
    <property type="entry name" value="GST_NTER"/>
    <property type="match status" value="1"/>
</dbReference>
<dbReference type="eggNOG" id="COG0625">
    <property type="taxonomic scope" value="Bacteria"/>
</dbReference>
<dbReference type="InterPro" id="IPR034333">
    <property type="entry name" value="GST_Zeta_N"/>
</dbReference>
<feature type="domain" description="GST C-terminal" evidence="3">
    <location>
        <begin position="87"/>
        <end position="214"/>
    </location>
</feature>
<name>A0A069P6E5_9BURK</name>
<sequence length="214" mass="24128">MKLYSYFRSSAAYRVRIALNLKGLGYDYEAVHLLRDGGQQLKPEYRALNPDGIVPTLVDGDDVLTQSLAIIEYLDETHPEPPLLPRGPSDRAFVRSVAMQVACEIHPLDNLRVLKYLKHQVKVPDETKDAWYRYWVETGFASLEKRLAGDKRVGKLTFGDTPTIADLCIVPQVFNARRFGIDLAPYPTIERIADNANQLDAFERAAPAQQPDAE</sequence>
<dbReference type="EMBL" id="JFHE01000004">
    <property type="protein sequence ID" value="KDR36245.1"/>
    <property type="molecule type" value="Genomic_DNA"/>
</dbReference>
<dbReference type="FunFam" id="1.20.1050.10:FF:000017">
    <property type="entry name" value="Maleylacetoacetate isomerase"/>
    <property type="match status" value="1"/>
</dbReference>
<keyword evidence="7" id="KW-1185">Reference proteome</keyword>
<comment type="caution">
    <text evidence="5">The sequence shown here is derived from an EMBL/GenBank/DDBJ whole genome shotgun (WGS) entry which is preliminary data.</text>
</comment>
<dbReference type="Pfam" id="PF13417">
    <property type="entry name" value="GST_N_3"/>
    <property type="match status" value="1"/>
</dbReference>
<dbReference type="RefSeq" id="WP_035961810.1">
    <property type="nucleotide sequence ID" value="NZ_BMEG01000001.1"/>
</dbReference>
<organism evidence="5 6">
    <name type="scientific">Caballeronia grimmiae</name>
    <dbReference type="NCBI Taxonomy" id="1071679"/>
    <lineage>
        <taxon>Bacteria</taxon>
        <taxon>Pseudomonadati</taxon>
        <taxon>Pseudomonadota</taxon>
        <taxon>Betaproteobacteria</taxon>
        <taxon>Burkholderiales</taxon>
        <taxon>Burkholderiaceae</taxon>
        <taxon>Caballeronia</taxon>
    </lineage>
</organism>
<dbReference type="EMBL" id="BMEG01000001">
    <property type="protein sequence ID" value="GGD59217.1"/>
    <property type="molecule type" value="Genomic_DNA"/>
</dbReference>
<dbReference type="SFLD" id="SFLDS00019">
    <property type="entry name" value="Glutathione_Transferase_(cytos"/>
    <property type="match status" value="1"/>
</dbReference>
<dbReference type="GO" id="GO:0004364">
    <property type="term" value="F:glutathione transferase activity"/>
    <property type="evidence" value="ECO:0007669"/>
    <property type="project" value="TreeGrafter"/>
</dbReference>
<evidence type="ECO:0000259" key="3">
    <source>
        <dbReference type="PROSITE" id="PS50405"/>
    </source>
</evidence>
<reference evidence="4" key="1">
    <citation type="journal article" date="2014" name="Int. J. Syst. Evol. Microbiol.">
        <title>Complete genome of a new Firmicutes species belonging to the dominant human colonic microbiota ('Ruminococcus bicirculans') reveals two chromosomes and a selective capacity to utilize plant glucans.</title>
        <authorList>
            <consortium name="NISC Comparative Sequencing Program"/>
            <person name="Wegmann U."/>
            <person name="Louis P."/>
            <person name="Goesmann A."/>
            <person name="Henrissat B."/>
            <person name="Duncan S.H."/>
            <person name="Flint H.J."/>
        </authorList>
    </citation>
    <scope>NUCLEOTIDE SEQUENCE</scope>
    <source>
        <strain evidence="4">CGMCC 1.11013</strain>
    </source>
</reference>
<reference evidence="5 6" key="2">
    <citation type="submission" date="2014-03" db="EMBL/GenBank/DDBJ databases">
        <title>Draft Genome Sequences of Four Burkholderia Strains.</title>
        <authorList>
            <person name="Liu X.Y."/>
            <person name="Li C.X."/>
            <person name="Xu J.H."/>
        </authorList>
    </citation>
    <scope>NUCLEOTIDE SEQUENCE [LARGE SCALE GENOMIC DNA]</scope>
    <source>
        <strain evidence="5 6">R27</strain>
    </source>
</reference>
<dbReference type="OrthoDB" id="509852at2"/>
<evidence type="ECO:0000313" key="6">
    <source>
        <dbReference type="Proteomes" id="UP000027439"/>
    </source>
</evidence>
<gene>
    <name evidence="5" type="ORF">BG57_21905</name>
    <name evidence="4" type="ORF">GCM10010985_11490</name>
</gene>
<dbReference type="SFLD" id="SFLDG00358">
    <property type="entry name" value="Main_(cytGST)"/>
    <property type="match status" value="1"/>
</dbReference>
<dbReference type="GO" id="GO:0006749">
    <property type="term" value="P:glutathione metabolic process"/>
    <property type="evidence" value="ECO:0007669"/>
    <property type="project" value="TreeGrafter"/>
</dbReference>
<evidence type="ECO:0000259" key="2">
    <source>
        <dbReference type="PROSITE" id="PS50404"/>
    </source>
</evidence>
<dbReference type="AlphaFoldDB" id="A0A069P6E5"/>
<dbReference type="InterPro" id="IPR036282">
    <property type="entry name" value="Glutathione-S-Trfase_C_sf"/>
</dbReference>
<dbReference type="SUPFAM" id="SSF52833">
    <property type="entry name" value="Thioredoxin-like"/>
    <property type="match status" value="1"/>
</dbReference>
<proteinExistence type="inferred from homology"/>
<evidence type="ECO:0000313" key="4">
    <source>
        <dbReference type="EMBL" id="GGD59217.1"/>
    </source>
</evidence>
<dbReference type="Gene3D" id="1.20.1050.10">
    <property type="match status" value="1"/>
</dbReference>
<dbReference type="InterPro" id="IPR010987">
    <property type="entry name" value="Glutathione-S-Trfase_C-like"/>
</dbReference>
<dbReference type="InterPro" id="IPR034330">
    <property type="entry name" value="GST_Zeta_C"/>
</dbReference>
<dbReference type="InterPro" id="IPR040079">
    <property type="entry name" value="Glutathione_S-Trfase"/>
</dbReference>
<evidence type="ECO:0000313" key="7">
    <source>
        <dbReference type="Proteomes" id="UP000597138"/>
    </source>
</evidence>
<reference evidence="7" key="3">
    <citation type="journal article" date="2019" name="Int. J. Syst. Evol. Microbiol.">
        <title>The Global Catalogue of Microorganisms (GCM) 10K type strain sequencing project: providing services to taxonomists for standard genome sequencing and annotation.</title>
        <authorList>
            <consortium name="The Broad Institute Genomics Platform"/>
            <consortium name="The Broad Institute Genome Sequencing Center for Infectious Disease"/>
            <person name="Wu L."/>
            <person name="Ma J."/>
        </authorList>
    </citation>
    <scope>NUCLEOTIDE SEQUENCE [LARGE SCALE GENOMIC DNA]</scope>
    <source>
        <strain evidence="7">CGMCC 1.11013</strain>
    </source>
</reference>
<feature type="domain" description="GST N-terminal" evidence="2">
    <location>
        <begin position="1"/>
        <end position="82"/>
    </location>
</feature>
<dbReference type="GO" id="GO:0006559">
    <property type="term" value="P:L-phenylalanine catabolic process"/>
    <property type="evidence" value="ECO:0007669"/>
    <property type="project" value="TreeGrafter"/>
</dbReference>
<dbReference type="STRING" id="1071679.BG57_21905"/>
<dbReference type="CDD" id="cd03191">
    <property type="entry name" value="GST_C_Zeta"/>
    <property type="match status" value="1"/>
</dbReference>
<dbReference type="InterPro" id="IPR005955">
    <property type="entry name" value="GST_Zeta"/>
</dbReference>
<keyword evidence="5" id="KW-0413">Isomerase</keyword>
<dbReference type="Proteomes" id="UP000597138">
    <property type="component" value="Unassembled WGS sequence"/>
</dbReference>